<evidence type="ECO:0000256" key="10">
    <source>
        <dbReference type="ARBA" id="ARBA00030939"/>
    </source>
</evidence>
<dbReference type="AlphaFoldDB" id="A0A2M6WAI7"/>
<sequence length="197" mass="21623">MNKIKIPVEVSARHIHLSQKDLDKLFGKNYVLYKIKDLSQPGKFAAKEEVKIITPPSSPTFEKGGRISLHVLGPVRPESQIELSLTDAIRLEVDAPMVVSGNLKNVKSFIEVKGPKGKAKVKAIVAERHIHCSPEEARAAHIKNGQKVSMEVVSGRGLVFNNIIVRVDKNFKLSCHIDTDEANACGLGKVRGVGYLI</sequence>
<evidence type="ECO:0000256" key="9">
    <source>
        <dbReference type="ARBA" id="ARBA00030044"/>
    </source>
</evidence>
<evidence type="ECO:0000256" key="11">
    <source>
        <dbReference type="ARBA" id="ARBA00033077"/>
    </source>
</evidence>
<keyword evidence="6" id="KW-0479">Metal-binding</keyword>
<proteinExistence type="inferred from homology"/>
<evidence type="ECO:0000256" key="5">
    <source>
        <dbReference type="ARBA" id="ARBA00022679"/>
    </source>
</evidence>
<keyword evidence="7" id="KW-0862">Zinc</keyword>
<keyword evidence="8" id="KW-0012">Acyltransferase</keyword>
<dbReference type="Pfam" id="PF06130">
    <property type="entry name" value="PTAC"/>
    <property type="match status" value="1"/>
</dbReference>
<dbReference type="Proteomes" id="UP000231464">
    <property type="component" value="Unassembled WGS sequence"/>
</dbReference>
<reference evidence="13" key="1">
    <citation type="submission" date="2017-09" db="EMBL/GenBank/DDBJ databases">
        <title>Depth-based differentiation of microbial function through sediment-hosted aquifers and enrichment of novel symbionts in the deep terrestrial subsurface.</title>
        <authorList>
            <person name="Probst A.J."/>
            <person name="Ladd B."/>
            <person name="Jarett J.K."/>
            <person name="Geller-Mcgrath D.E."/>
            <person name="Sieber C.M.K."/>
            <person name="Emerson J.B."/>
            <person name="Anantharaman K."/>
            <person name="Thomas B.C."/>
            <person name="Malmstrom R."/>
            <person name="Stieglmeier M."/>
            <person name="Klingl A."/>
            <person name="Woyke T."/>
            <person name="Ryan C.M."/>
            <person name="Banfield J.F."/>
        </authorList>
    </citation>
    <scope>NUCLEOTIDE SEQUENCE [LARGE SCALE GENOMIC DNA]</scope>
</reference>
<name>A0A2M6WAI7_9BACT</name>
<organism evidence="12 13">
    <name type="scientific">Candidatus Kuenenbacteria bacterium CG10_big_fil_rev_8_21_14_0_10_36_11</name>
    <dbReference type="NCBI Taxonomy" id="1974618"/>
    <lineage>
        <taxon>Bacteria</taxon>
        <taxon>Candidatus Kueneniibacteriota</taxon>
    </lineage>
</organism>
<dbReference type="PANTHER" id="PTHR39453">
    <property type="entry name" value="PHOSPHATE PROPANOYLTRANSFERASE"/>
    <property type="match status" value="1"/>
</dbReference>
<gene>
    <name evidence="12" type="ORF">COU23_01950</name>
</gene>
<protein>
    <recommendedName>
        <fullName evidence="4">Phosphate propanoyltransferase</fullName>
        <ecNumber evidence="3">2.3.1.222</ecNumber>
    </recommendedName>
    <alternativeName>
        <fullName evidence="10">Phosphate acyltransferase PduL</fullName>
    </alternativeName>
    <alternativeName>
        <fullName evidence="9">Phosphotransacylase PduL</fullName>
    </alternativeName>
    <alternativeName>
        <fullName evidence="11">Propanediol utilization protein PduL</fullName>
    </alternativeName>
</protein>
<comment type="caution">
    <text evidence="12">The sequence shown here is derived from an EMBL/GenBank/DDBJ whole genome shotgun (WGS) entry which is preliminary data.</text>
</comment>
<evidence type="ECO:0000313" key="13">
    <source>
        <dbReference type="Proteomes" id="UP000231464"/>
    </source>
</evidence>
<evidence type="ECO:0000256" key="7">
    <source>
        <dbReference type="ARBA" id="ARBA00022833"/>
    </source>
</evidence>
<evidence type="ECO:0000313" key="12">
    <source>
        <dbReference type="EMBL" id="PIT89813.1"/>
    </source>
</evidence>
<evidence type="ECO:0000256" key="8">
    <source>
        <dbReference type="ARBA" id="ARBA00023315"/>
    </source>
</evidence>
<dbReference type="PANTHER" id="PTHR39453:SF1">
    <property type="entry name" value="PHOSPHATE PROPANOYLTRANSFERASE"/>
    <property type="match status" value="1"/>
</dbReference>
<evidence type="ECO:0000256" key="4">
    <source>
        <dbReference type="ARBA" id="ARBA00020837"/>
    </source>
</evidence>
<comment type="similarity">
    <text evidence="2">Belongs to the PduL family.</text>
</comment>
<evidence type="ECO:0000256" key="2">
    <source>
        <dbReference type="ARBA" id="ARBA00007342"/>
    </source>
</evidence>
<keyword evidence="5" id="KW-0808">Transferase</keyword>
<dbReference type="InterPro" id="IPR008300">
    <property type="entry name" value="PTAC"/>
</dbReference>
<evidence type="ECO:0000256" key="6">
    <source>
        <dbReference type="ARBA" id="ARBA00022723"/>
    </source>
</evidence>
<dbReference type="GO" id="GO:0016747">
    <property type="term" value="F:acyltransferase activity, transferring groups other than amino-acyl groups"/>
    <property type="evidence" value="ECO:0007669"/>
    <property type="project" value="InterPro"/>
</dbReference>
<evidence type="ECO:0000256" key="3">
    <source>
        <dbReference type="ARBA" id="ARBA00012206"/>
    </source>
</evidence>
<dbReference type="EMBL" id="PFBP01000032">
    <property type="protein sequence ID" value="PIT89813.1"/>
    <property type="molecule type" value="Genomic_DNA"/>
</dbReference>
<dbReference type="EC" id="2.3.1.222" evidence="3"/>
<evidence type="ECO:0000256" key="1">
    <source>
        <dbReference type="ARBA" id="ARBA00001947"/>
    </source>
</evidence>
<dbReference type="GO" id="GO:0046872">
    <property type="term" value="F:metal ion binding"/>
    <property type="evidence" value="ECO:0007669"/>
    <property type="project" value="UniProtKB-KW"/>
</dbReference>
<comment type="cofactor">
    <cofactor evidence="1">
        <name>Zn(2+)</name>
        <dbReference type="ChEBI" id="CHEBI:29105"/>
    </cofactor>
</comment>
<accession>A0A2M6WAI7</accession>